<gene>
    <name evidence="1" type="ORF">METZ01_LOCUS364089</name>
</gene>
<dbReference type="EMBL" id="UINC01130273">
    <property type="protein sequence ID" value="SVD11235.1"/>
    <property type="molecule type" value="Genomic_DNA"/>
</dbReference>
<accession>A0A382SP40</accession>
<dbReference type="AlphaFoldDB" id="A0A382SP40"/>
<reference evidence="1" key="1">
    <citation type="submission" date="2018-05" db="EMBL/GenBank/DDBJ databases">
        <authorList>
            <person name="Lanie J.A."/>
            <person name="Ng W.-L."/>
            <person name="Kazmierczak K.M."/>
            <person name="Andrzejewski T.M."/>
            <person name="Davidsen T.M."/>
            <person name="Wayne K.J."/>
            <person name="Tettelin H."/>
            <person name="Glass J.I."/>
            <person name="Rusch D."/>
            <person name="Podicherti R."/>
            <person name="Tsui H.-C.T."/>
            <person name="Winkler M.E."/>
        </authorList>
    </citation>
    <scope>NUCLEOTIDE SEQUENCE</scope>
</reference>
<sequence>MNKIVKLTIIAIVISVSISMLSTSLFSDGHNAPADTSKKVEKIGSLKGSTTAKTPLYSLVQSKITIDDIQAFKAQAKKMKDAT</sequence>
<name>A0A382SP40_9ZZZZ</name>
<feature type="non-terminal residue" evidence="1">
    <location>
        <position position="83"/>
    </location>
</feature>
<evidence type="ECO:0000313" key="1">
    <source>
        <dbReference type="EMBL" id="SVD11235.1"/>
    </source>
</evidence>
<organism evidence="1">
    <name type="scientific">marine metagenome</name>
    <dbReference type="NCBI Taxonomy" id="408172"/>
    <lineage>
        <taxon>unclassified sequences</taxon>
        <taxon>metagenomes</taxon>
        <taxon>ecological metagenomes</taxon>
    </lineage>
</organism>
<proteinExistence type="predicted"/>
<protein>
    <submittedName>
        <fullName evidence="1">Uncharacterized protein</fullName>
    </submittedName>
</protein>